<dbReference type="AlphaFoldDB" id="A0A2R6RXR7"/>
<dbReference type="Proteomes" id="UP000241394">
    <property type="component" value="Chromosome LG2"/>
</dbReference>
<dbReference type="PANTHER" id="PTHR36020:SF1">
    <property type="entry name" value="TRANSMEMBRANE PROTEIN"/>
    <property type="match status" value="1"/>
</dbReference>
<dbReference type="STRING" id="1590841.A0A2R6RXR7"/>
<dbReference type="PANTHER" id="PTHR36020">
    <property type="entry name" value="TRANSMEMBRANE PROTEIN"/>
    <property type="match status" value="1"/>
</dbReference>
<dbReference type="Gramene" id="PSS34828">
    <property type="protein sequence ID" value="PSS34828"/>
    <property type="gene ID" value="CEY00_Acc01941"/>
</dbReference>
<gene>
    <name evidence="1" type="ORF">CEY00_Acc01941</name>
</gene>
<dbReference type="OMA" id="ADECFIS"/>
<organism evidence="1 2">
    <name type="scientific">Actinidia chinensis var. chinensis</name>
    <name type="common">Chinese soft-hair kiwi</name>
    <dbReference type="NCBI Taxonomy" id="1590841"/>
    <lineage>
        <taxon>Eukaryota</taxon>
        <taxon>Viridiplantae</taxon>
        <taxon>Streptophyta</taxon>
        <taxon>Embryophyta</taxon>
        <taxon>Tracheophyta</taxon>
        <taxon>Spermatophyta</taxon>
        <taxon>Magnoliopsida</taxon>
        <taxon>eudicotyledons</taxon>
        <taxon>Gunneridae</taxon>
        <taxon>Pentapetalae</taxon>
        <taxon>asterids</taxon>
        <taxon>Ericales</taxon>
        <taxon>Actinidiaceae</taxon>
        <taxon>Actinidia</taxon>
    </lineage>
</organism>
<proteinExistence type="predicted"/>
<keyword evidence="2" id="KW-1185">Reference proteome</keyword>
<sequence>MVRVLLSHLQAFSPSSVRRLDDLEVSNRLVCAQKLSKKAALDAERLIHEVRPHAVVAQVTPSVLADFLADESRSSDNLVKSIPTTTGVLKVVLWGIRIALNNAARSPISKLRCMASTWFSELPMSEKSHVLLAQAIRDQTKDFKSIVAVVEASTLAGLRKYWRTPVSSEVKDLAKQLINKYEDEVERVGTRTADKKLPADKPMVAVGAGATAILGASSISKIFFPLIRKTGFLKKPRVLQITFDVYPKGAAIALGKSFGPSKVVAHGIAAYGAKSTSVWKAAASAQKIRSVARALIAFTERSSL</sequence>
<protein>
    <submittedName>
        <fullName evidence="1">TLD domain-containing protein</fullName>
    </submittedName>
</protein>
<accession>A0A2R6RXR7</accession>
<dbReference type="EMBL" id="NKQK01000002">
    <property type="protein sequence ID" value="PSS34828.1"/>
    <property type="molecule type" value="Genomic_DNA"/>
</dbReference>
<evidence type="ECO:0000313" key="2">
    <source>
        <dbReference type="Proteomes" id="UP000241394"/>
    </source>
</evidence>
<name>A0A2R6RXR7_ACTCC</name>
<reference evidence="1 2" key="1">
    <citation type="submission" date="2017-07" db="EMBL/GenBank/DDBJ databases">
        <title>An improved, manually edited Actinidia chinensis var. chinensis (kiwifruit) genome highlights the challenges associated with draft genomes and gene prediction in plants.</title>
        <authorList>
            <person name="Pilkington S."/>
            <person name="Crowhurst R."/>
            <person name="Hilario E."/>
            <person name="Nardozza S."/>
            <person name="Fraser L."/>
            <person name="Peng Y."/>
            <person name="Gunaseelan K."/>
            <person name="Simpson R."/>
            <person name="Tahir J."/>
            <person name="Deroles S."/>
            <person name="Templeton K."/>
            <person name="Luo Z."/>
            <person name="Davy M."/>
            <person name="Cheng C."/>
            <person name="Mcneilage M."/>
            <person name="Scaglione D."/>
            <person name="Liu Y."/>
            <person name="Zhang Q."/>
            <person name="Datson P."/>
            <person name="De Silva N."/>
            <person name="Gardiner S."/>
            <person name="Bassett H."/>
            <person name="Chagne D."/>
            <person name="Mccallum J."/>
            <person name="Dzierzon H."/>
            <person name="Deng C."/>
            <person name="Wang Y.-Y."/>
            <person name="Barron N."/>
            <person name="Manako K."/>
            <person name="Bowen J."/>
            <person name="Foster T."/>
            <person name="Erridge Z."/>
            <person name="Tiffin H."/>
            <person name="Waite C."/>
            <person name="Davies K."/>
            <person name="Grierson E."/>
            <person name="Laing W."/>
            <person name="Kirk R."/>
            <person name="Chen X."/>
            <person name="Wood M."/>
            <person name="Montefiori M."/>
            <person name="Brummell D."/>
            <person name="Schwinn K."/>
            <person name="Catanach A."/>
            <person name="Fullerton C."/>
            <person name="Li D."/>
            <person name="Meiyalaghan S."/>
            <person name="Nieuwenhuizen N."/>
            <person name="Read N."/>
            <person name="Prakash R."/>
            <person name="Hunter D."/>
            <person name="Zhang H."/>
            <person name="Mckenzie M."/>
            <person name="Knabel M."/>
            <person name="Harris A."/>
            <person name="Allan A."/>
            <person name="Chen A."/>
            <person name="Janssen B."/>
            <person name="Plunkett B."/>
            <person name="Dwamena C."/>
            <person name="Voogd C."/>
            <person name="Leif D."/>
            <person name="Lafferty D."/>
            <person name="Souleyre E."/>
            <person name="Varkonyi-Gasic E."/>
            <person name="Gambi F."/>
            <person name="Hanley J."/>
            <person name="Yao J.-L."/>
            <person name="Cheung J."/>
            <person name="David K."/>
            <person name="Warren B."/>
            <person name="Marsh K."/>
            <person name="Snowden K."/>
            <person name="Lin-Wang K."/>
            <person name="Brian L."/>
            <person name="Martinez-Sanchez M."/>
            <person name="Wang M."/>
            <person name="Ileperuma N."/>
            <person name="Macnee N."/>
            <person name="Campin R."/>
            <person name="Mcatee P."/>
            <person name="Drummond R."/>
            <person name="Espley R."/>
            <person name="Ireland H."/>
            <person name="Wu R."/>
            <person name="Atkinson R."/>
            <person name="Karunairetnam S."/>
            <person name="Bulley S."/>
            <person name="Chunkath S."/>
            <person name="Hanley Z."/>
            <person name="Storey R."/>
            <person name="Thrimawithana A."/>
            <person name="Thomson S."/>
            <person name="David C."/>
            <person name="Testolin R."/>
        </authorList>
    </citation>
    <scope>NUCLEOTIDE SEQUENCE [LARGE SCALE GENOMIC DNA]</scope>
    <source>
        <strain evidence="2">cv. Red5</strain>
        <tissue evidence="1">Young leaf</tissue>
    </source>
</reference>
<reference evidence="2" key="2">
    <citation type="journal article" date="2018" name="BMC Genomics">
        <title>A manually annotated Actinidia chinensis var. chinensis (kiwifruit) genome highlights the challenges associated with draft genomes and gene prediction in plants.</title>
        <authorList>
            <person name="Pilkington S.M."/>
            <person name="Crowhurst R."/>
            <person name="Hilario E."/>
            <person name="Nardozza S."/>
            <person name="Fraser L."/>
            <person name="Peng Y."/>
            <person name="Gunaseelan K."/>
            <person name="Simpson R."/>
            <person name="Tahir J."/>
            <person name="Deroles S.C."/>
            <person name="Templeton K."/>
            <person name="Luo Z."/>
            <person name="Davy M."/>
            <person name="Cheng C."/>
            <person name="McNeilage M."/>
            <person name="Scaglione D."/>
            <person name="Liu Y."/>
            <person name="Zhang Q."/>
            <person name="Datson P."/>
            <person name="De Silva N."/>
            <person name="Gardiner S.E."/>
            <person name="Bassett H."/>
            <person name="Chagne D."/>
            <person name="McCallum J."/>
            <person name="Dzierzon H."/>
            <person name="Deng C."/>
            <person name="Wang Y.Y."/>
            <person name="Barron L."/>
            <person name="Manako K."/>
            <person name="Bowen J."/>
            <person name="Foster T.M."/>
            <person name="Erridge Z.A."/>
            <person name="Tiffin H."/>
            <person name="Waite C.N."/>
            <person name="Davies K.M."/>
            <person name="Grierson E.P."/>
            <person name="Laing W.A."/>
            <person name="Kirk R."/>
            <person name="Chen X."/>
            <person name="Wood M."/>
            <person name="Montefiori M."/>
            <person name="Brummell D.A."/>
            <person name="Schwinn K.E."/>
            <person name="Catanach A."/>
            <person name="Fullerton C."/>
            <person name="Li D."/>
            <person name="Meiyalaghan S."/>
            <person name="Nieuwenhuizen N."/>
            <person name="Read N."/>
            <person name="Prakash R."/>
            <person name="Hunter D."/>
            <person name="Zhang H."/>
            <person name="McKenzie M."/>
            <person name="Knabel M."/>
            <person name="Harris A."/>
            <person name="Allan A.C."/>
            <person name="Gleave A."/>
            <person name="Chen A."/>
            <person name="Janssen B.J."/>
            <person name="Plunkett B."/>
            <person name="Ampomah-Dwamena C."/>
            <person name="Voogd C."/>
            <person name="Leif D."/>
            <person name="Lafferty D."/>
            <person name="Souleyre E.J.F."/>
            <person name="Varkonyi-Gasic E."/>
            <person name="Gambi F."/>
            <person name="Hanley J."/>
            <person name="Yao J.L."/>
            <person name="Cheung J."/>
            <person name="David K.M."/>
            <person name="Warren B."/>
            <person name="Marsh K."/>
            <person name="Snowden K.C."/>
            <person name="Lin-Wang K."/>
            <person name="Brian L."/>
            <person name="Martinez-Sanchez M."/>
            <person name="Wang M."/>
            <person name="Ileperuma N."/>
            <person name="Macnee N."/>
            <person name="Campin R."/>
            <person name="McAtee P."/>
            <person name="Drummond R.S.M."/>
            <person name="Espley R.V."/>
            <person name="Ireland H.S."/>
            <person name="Wu R."/>
            <person name="Atkinson R.G."/>
            <person name="Karunairetnam S."/>
            <person name="Bulley S."/>
            <person name="Chunkath S."/>
            <person name="Hanley Z."/>
            <person name="Storey R."/>
            <person name="Thrimawithana A.H."/>
            <person name="Thomson S."/>
            <person name="David C."/>
            <person name="Testolin R."/>
            <person name="Huang H."/>
            <person name="Hellens R.P."/>
            <person name="Schaffer R.J."/>
        </authorList>
    </citation>
    <scope>NUCLEOTIDE SEQUENCE [LARGE SCALE GENOMIC DNA]</scope>
    <source>
        <strain evidence="2">cv. Red5</strain>
    </source>
</reference>
<comment type="caution">
    <text evidence="1">The sequence shown here is derived from an EMBL/GenBank/DDBJ whole genome shotgun (WGS) entry which is preliminary data.</text>
</comment>
<dbReference type="InParanoid" id="A0A2R6RXR7"/>
<dbReference type="OrthoDB" id="1908857at2759"/>
<evidence type="ECO:0000313" key="1">
    <source>
        <dbReference type="EMBL" id="PSS34828.1"/>
    </source>
</evidence>